<proteinExistence type="predicted"/>
<comment type="caution">
    <text evidence="1">The sequence shown here is derived from an EMBL/GenBank/DDBJ whole genome shotgun (WGS) entry which is preliminary data.</text>
</comment>
<dbReference type="Proteomes" id="UP000078486">
    <property type="component" value="Unassembled WGS sequence"/>
</dbReference>
<dbReference type="EMBL" id="LRRQ01000081">
    <property type="protein sequence ID" value="OAM89686.1"/>
    <property type="molecule type" value="Genomic_DNA"/>
</dbReference>
<sequence>MCHLLIWMADAPTLEDRGLRATVALYCVRPDLLDGATLEQIGDPTGRTRQTVHKLVNHFRLSMGLPS</sequence>
<dbReference type="RefSeq" id="WP_145928798.1">
    <property type="nucleotide sequence ID" value="NZ_CP109796.1"/>
</dbReference>
<accession>A0A178IKP3</accession>
<keyword evidence="2" id="KW-1185">Reference proteome</keyword>
<evidence type="ECO:0000313" key="1">
    <source>
        <dbReference type="EMBL" id="OAM89686.1"/>
    </source>
</evidence>
<evidence type="ECO:0000313" key="2">
    <source>
        <dbReference type="Proteomes" id="UP000078486"/>
    </source>
</evidence>
<reference evidence="1 2" key="1">
    <citation type="submission" date="2016-01" db="EMBL/GenBank/DDBJ databases">
        <title>High potential of lignocellulose degradation of a new Verrucomicrobia species.</title>
        <authorList>
            <person name="Wang Y."/>
            <person name="Shi Y."/>
            <person name="Qiu Z."/>
            <person name="Liu S."/>
            <person name="Yang H."/>
        </authorList>
    </citation>
    <scope>NUCLEOTIDE SEQUENCE [LARGE SCALE GENOMIC DNA]</scope>
    <source>
        <strain evidence="1 2">TSB47</strain>
    </source>
</reference>
<organism evidence="1 2">
    <name type="scientific">Termitidicoccus mucosus</name>
    <dbReference type="NCBI Taxonomy" id="1184151"/>
    <lineage>
        <taxon>Bacteria</taxon>
        <taxon>Pseudomonadati</taxon>
        <taxon>Verrucomicrobiota</taxon>
        <taxon>Opitutia</taxon>
        <taxon>Opitutales</taxon>
        <taxon>Opitutaceae</taxon>
        <taxon>Termitidicoccus</taxon>
    </lineage>
</organism>
<dbReference type="AlphaFoldDB" id="A0A178IKP3"/>
<name>A0A178IKP3_9BACT</name>
<dbReference type="STRING" id="1184151.AW736_11940"/>
<protein>
    <submittedName>
        <fullName evidence="1">Uncharacterized protein</fullName>
    </submittedName>
</protein>
<gene>
    <name evidence="1" type="ORF">AW736_11940</name>
</gene>